<feature type="region of interest" description="Disordered" evidence="1">
    <location>
        <begin position="1"/>
        <end position="20"/>
    </location>
</feature>
<evidence type="ECO:0000313" key="3">
    <source>
        <dbReference type="EMBL" id="MBT1586375.1"/>
    </source>
</evidence>
<proteinExistence type="predicted"/>
<sequence>MTPADDVAGPGDRVGPDDLPFRTEVEIALLLVSPRHRYEGRPTDGARPVGADDPDESRDRIELRAGLGIIGDRYFAARAHVHASVTLIGLEGLEAVGAAIGATVDPAATRRNVFLRGADVEALRGEPFSLESLLPGGDGSDALGRAVRFRGYRAANPCAWMDHEVAPGAFRAMRGRGGVRCDPESDGVLTLGPAVLRTARPVALD</sequence>
<dbReference type="Proteomes" id="UP001519641">
    <property type="component" value="Unassembled WGS sequence"/>
</dbReference>
<evidence type="ECO:0000256" key="1">
    <source>
        <dbReference type="SAM" id="MobiDB-lite"/>
    </source>
</evidence>
<organism evidence="3 4">
    <name type="scientific">Curtobacterium aurantiacum</name>
    <dbReference type="NCBI Taxonomy" id="3236919"/>
    <lineage>
        <taxon>Bacteria</taxon>
        <taxon>Bacillati</taxon>
        <taxon>Actinomycetota</taxon>
        <taxon>Actinomycetes</taxon>
        <taxon>Micrococcales</taxon>
        <taxon>Microbacteriaceae</taxon>
        <taxon>Curtobacterium</taxon>
    </lineage>
</organism>
<dbReference type="SUPFAM" id="SSF50800">
    <property type="entry name" value="PK beta-barrel domain-like"/>
    <property type="match status" value="1"/>
</dbReference>
<feature type="region of interest" description="Disordered" evidence="1">
    <location>
        <begin position="38"/>
        <end position="57"/>
    </location>
</feature>
<dbReference type="PROSITE" id="PS51340">
    <property type="entry name" value="MOSC"/>
    <property type="match status" value="1"/>
</dbReference>
<accession>A0ABS5VA72</accession>
<gene>
    <name evidence="3" type="ORF">KK097_00940</name>
</gene>
<feature type="domain" description="MOSC" evidence="2">
    <location>
        <begin position="53"/>
        <end position="198"/>
    </location>
</feature>
<dbReference type="RefSeq" id="WP_214543382.1">
    <property type="nucleotide sequence ID" value="NZ_JAHEWS010000001.1"/>
</dbReference>
<dbReference type="EMBL" id="JAHEWS010000001">
    <property type="protein sequence ID" value="MBT1586375.1"/>
    <property type="molecule type" value="Genomic_DNA"/>
</dbReference>
<reference evidence="3 4" key="1">
    <citation type="submission" date="2021-05" db="EMBL/GenBank/DDBJ databases">
        <title>Whole genome sequence of Curtobacterium flaccumfaciens pv. flaccumfaciens strain CFBP 8819.</title>
        <authorList>
            <person name="Osdaghi E."/>
            <person name="Taghouti G."/>
            <person name="Portier P."/>
            <person name="Fazliarab A."/>
            <person name="Taghavi S.M."/>
            <person name="Briand M."/>
            <person name="Le-Saux M."/>
            <person name="Jacques M.-A."/>
        </authorList>
    </citation>
    <scope>NUCLEOTIDE SEQUENCE [LARGE SCALE GENOMIC DNA]</scope>
    <source>
        <strain evidence="3 4">CFBP 8819</strain>
    </source>
</reference>
<dbReference type="Gene3D" id="2.40.33.20">
    <property type="entry name" value="PK beta-barrel domain-like"/>
    <property type="match status" value="1"/>
</dbReference>
<evidence type="ECO:0000259" key="2">
    <source>
        <dbReference type="PROSITE" id="PS51340"/>
    </source>
</evidence>
<evidence type="ECO:0000313" key="4">
    <source>
        <dbReference type="Proteomes" id="UP001519641"/>
    </source>
</evidence>
<comment type="caution">
    <text evidence="3">The sequence shown here is derived from an EMBL/GenBank/DDBJ whole genome shotgun (WGS) entry which is preliminary data.</text>
</comment>
<keyword evidence="4" id="KW-1185">Reference proteome</keyword>
<name>A0ABS5VA72_9MICO</name>
<dbReference type="InterPro" id="IPR011037">
    <property type="entry name" value="Pyrv_Knase-like_insert_dom_sf"/>
</dbReference>
<protein>
    <submittedName>
        <fullName evidence="3">Molybdenum cofactor biosysynthesis protein</fullName>
    </submittedName>
</protein>
<dbReference type="InterPro" id="IPR005302">
    <property type="entry name" value="MoCF_Sase_C"/>
</dbReference>